<sequence>MTKYWQVPPDCSPESGAVQEAAELLRQGKLVAFPTETVYGLGADARQSQAVEGIFTAKGRPSDNPLIVHIAGMGMLEELALAVDPVSRRLAEAFWPGPLTLVLPSRPGVLSPLVTAGLDTVGIRMPDHPVALSLIRASGCPVAAPSANRSGRPSPTLAEHVREDLDGRIDGLLDGGATGVGLESTVVQVDAEGRVHVLRPGGITLRQLAEVSGAPVVKGEGRPERAEGASSVSEGGGVETFRPRAPGMKYTHYAPQARLTIVQGSDVSAVAEAIRRGLDDARGNGEKTAVLAPEEHASLYREAADLVIPCGSLGDLSAAAAGLFAALRRMDEAGIGCAFAEGYPEEEIGLAIMNRLRKAAGGRVLEV</sequence>
<keyword evidence="1" id="KW-0808">Transferase</keyword>
<dbReference type="Proteomes" id="UP001631969">
    <property type="component" value="Unassembled WGS sequence"/>
</dbReference>
<keyword evidence="2" id="KW-1185">Reference proteome</keyword>
<evidence type="ECO:0000313" key="1">
    <source>
        <dbReference type="EMBL" id="MFM9330736.1"/>
    </source>
</evidence>
<proteinExistence type="predicted"/>
<keyword evidence="1" id="KW-0548">Nucleotidyltransferase</keyword>
<name>A0ACC7P475_9BACL</name>
<protein>
    <submittedName>
        <fullName evidence="1">L-threonylcarbamoyladenylate synthase</fullName>
        <ecNumber evidence="1">2.7.7.87</ecNumber>
    </submittedName>
</protein>
<gene>
    <name evidence="1" type="ORF">ACI1P1_20805</name>
</gene>
<evidence type="ECO:0000313" key="2">
    <source>
        <dbReference type="Proteomes" id="UP001631969"/>
    </source>
</evidence>
<reference evidence="1" key="1">
    <citation type="submission" date="2024-12" db="EMBL/GenBank/DDBJ databases">
        <authorList>
            <person name="Wu N."/>
        </authorList>
    </citation>
    <scope>NUCLEOTIDE SEQUENCE</scope>
    <source>
        <strain evidence="1">P15</strain>
    </source>
</reference>
<dbReference type="EMBL" id="JBJURJ010000014">
    <property type="protein sequence ID" value="MFM9330736.1"/>
    <property type="molecule type" value="Genomic_DNA"/>
</dbReference>
<organism evidence="1 2">
    <name type="scientific">Paenibacillus mesotrionivorans</name>
    <dbReference type="NCBI Taxonomy" id="3160968"/>
    <lineage>
        <taxon>Bacteria</taxon>
        <taxon>Bacillati</taxon>
        <taxon>Bacillota</taxon>
        <taxon>Bacilli</taxon>
        <taxon>Bacillales</taxon>
        <taxon>Paenibacillaceae</taxon>
        <taxon>Paenibacillus</taxon>
    </lineage>
</organism>
<dbReference type="EC" id="2.7.7.87" evidence="1"/>
<accession>A0ACC7P475</accession>
<comment type="caution">
    <text evidence="1">The sequence shown here is derived from an EMBL/GenBank/DDBJ whole genome shotgun (WGS) entry which is preliminary data.</text>
</comment>